<evidence type="ECO:0000313" key="3">
    <source>
        <dbReference type="Proteomes" id="UP001595896"/>
    </source>
</evidence>
<keyword evidence="1" id="KW-0472">Membrane</keyword>
<keyword evidence="1" id="KW-0812">Transmembrane</keyword>
<evidence type="ECO:0000313" key="2">
    <source>
        <dbReference type="EMBL" id="MFC4735923.1"/>
    </source>
</evidence>
<gene>
    <name evidence="2" type="ORF">ACFO4L_04920</name>
</gene>
<proteinExistence type="predicted"/>
<keyword evidence="3" id="KW-1185">Reference proteome</keyword>
<feature type="transmembrane region" description="Helical" evidence="1">
    <location>
        <begin position="228"/>
        <end position="245"/>
    </location>
</feature>
<keyword evidence="1" id="KW-1133">Transmembrane helix</keyword>
<organism evidence="2 3">
    <name type="scientific">Bacillus daqingensis</name>
    <dbReference type="NCBI Taxonomy" id="872396"/>
    <lineage>
        <taxon>Bacteria</taxon>
        <taxon>Bacillati</taxon>
        <taxon>Bacillota</taxon>
        <taxon>Bacilli</taxon>
        <taxon>Bacillales</taxon>
        <taxon>Bacillaceae</taxon>
        <taxon>Bacillus</taxon>
    </lineage>
</organism>
<dbReference type="PANTHER" id="PTHR38457:SF1">
    <property type="entry name" value="REGULATOR ABRB-RELATED"/>
    <property type="match status" value="1"/>
</dbReference>
<name>A0ABV9NR79_9BACI</name>
<dbReference type="PANTHER" id="PTHR38457">
    <property type="entry name" value="REGULATOR ABRB-RELATED"/>
    <property type="match status" value="1"/>
</dbReference>
<dbReference type="RefSeq" id="WP_377908587.1">
    <property type="nucleotide sequence ID" value="NZ_JBHSGK010000004.1"/>
</dbReference>
<feature type="transmembrane region" description="Helical" evidence="1">
    <location>
        <begin position="320"/>
        <end position="338"/>
    </location>
</feature>
<protein>
    <submittedName>
        <fullName evidence="2">AbrB family transcriptional regulator</fullName>
    </submittedName>
</protein>
<dbReference type="EMBL" id="JBHSGK010000004">
    <property type="protein sequence ID" value="MFC4735923.1"/>
    <property type="molecule type" value="Genomic_DNA"/>
</dbReference>
<sequence>MPYRQWLGMSGFAAAGGTIFYLLQLPLPWLLGAACFAFLWKWISKREVQAPALFKPAAFILLGTYFALYLHVDTVLETAPVLPVYLPLSMFMLVMSLFLGFVLSSRFGLHQKTSMLGLVPGAPSAVLMLSEKHGGRTASIMLLHSIRRLLVLASLPLLILLFAQEGTASDSADLLRQEAPGASYWWYLLPGLALSTGLLHKSLLLPAAPVTMGLLILFGINPAPYPEIVLASAQLLLGMYIGSTLKRAELSSIGKHAFSFSVFAAAFIAFSVLAGLLLATLTPLDPLSGIMSMTPGGLLETGFAASEAGGNPVTVMMLQLIRFLLVFYTLPLLLGWYFRSTD</sequence>
<dbReference type="Proteomes" id="UP001595896">
    <property type="component" value="Unassembled WGS sequence"/>
</dbReference>
<feature type="transmembrane region" description="Helical" evidence="1">
    <location>
        <begin position="146"/>
        <end position="163"/>
    </location>
</feature>
<dbReference type="PROSITE" id="PS51257">
    <property type="entry name" value="PROKAR_LIPOPROTEIN"/>
    <property type="match status" value="1"/>
</dbReference>
<comment type="caution">
    <text evidence="2">The sequence shown here is derived from an EMBL/GenBank/DDBJ whole genome shotgun (WGS) entry which is preliminary data.</text>
</comment>
<feature type="transmembrane region" description="Helical" evidence="1">
    <location>
        <begin position="12"/>
        <end position="40"/>
    </location>
</feature>
<feature type="transmembrane region" description="Helical" evidence="1">
    <location>
        <begin position="84"/>
        <end position="103"/>
    </location>
</feature>
<dbReference type="InterPro" id="IPR007820">
    <property type="entry name" value="AbrB_fam"/>
</dbReference>
<evidence type="ECO:0000256" key="1">
    <source>
        <dbReference type="SAM" id="Phobius"/>
    </source>
</evidence>
<feature type="transmembrane region" description="Helical" evidence="1">
    <location>
        <begin position="204"/>
        <end position="222"/>
    </location>
</feature>
<dbReference type="Pfam" id="PF05145">
    <property type="entry name" value="AbrB"/>
    <property type="match status" value="1"/>
</dbReference>
<feature type="transmembrane region" description="Helical" evidence="1">
    <location>
        <begin position="183"/>
        <end position="199"/>
    </location>
</feature>
<feature type="transmembrane region" description="Helical" evidence="1">
    <location>
        <begin position="52"/>
        <end position="72"/>
    </location>
</feature>
<dbReference type="PIRSF" id="PIRSF038991">
    <property type="entry name" value="Protein_AbrB"/>
    <property type="match status" value="1"/>
</dbReference>
<reference evidence="3" key="1">
    <citation type="journal article" date="2019" name="Int. J. Syst. Evol. Microbiol.">
        <title>The Global Catalogue of Microorganisms (GCM) 10K type strain sequencing project: providing services to taxonomists for standard genome sequencing and annotation.</title>
        <authorList>
            <consortium name="The Broad Institute Genomics Platform"/>
            <consortium name="The Broad Institute Genome Sequencing Center for Infectious Disease"/>
            <person name="Wu L."/>
            <person name="Ma J."/>
        </authorList>
    </citation>
    <scope>NUCLEOTIDE SEQUENCE [LARGE SCALE GENOMIC DNA]</scope>
    <source>
        <strain evidence="3">JCM 12165</strain>
    </source>
</reference>
<accession>A0ABV9NR79</accession>
<feature type="transmembrane region" description="Helical" evidence="1">
    <location>
        <begin position="257"/>
        <end position="281"/>
    </location>
</feature>